<name>A0A163PVM4_9CELL</name>
<dbReference type="RefSeq" id="WP_068627680.1">
    <property type="nucleotide sequence ID" value="NZ_LRIE01000085.1"/>
</dbReference>
<evidence type="ECO:0000256" key="1">
    <source>
        <dbReference type="SAM" id="MobiDB-lite"/>
    </source>
</evidence>
<keyword evidence="2" id="KW-0812">Transmembrane</keyword>
<reference evidence="3 5" key="1">
    <citation type="submission" date="2016-01" db="EMBL/GenBank/DDBJ databases">
        <title>Genome sequence of Oerskovia enterophila VJag, an agar and cellulose degrading bacterium.</title>
        <authorList>
            <person name="Poehlein A."/>
            <person name="Jag V."/>
            <person name="Bengelsdorf F."/>
            <person name="Duerre P."/>
            <person name="Daniel R."/>
        </authorList>
    </citation>
    <scope>NUCLEOTIDE SEQUENCE [LARGE SCALE GENOMIC DNA]</scope>
    <source>
        <strain evidence="3 5">VJag</strain>
    </source>
</reference>
<evidence type="ECO:0000313" key="4">
    <source>
        <dbReference type="EMBL" id="OCI29385.1"/>
    </source>
</evidence>
<keyword evidence="6" id="KW-1185">Reference proteome</keyword>
<evidence type="ECO:0000313" key="3">
    <source>
        <dbReference type="EMBL" id="KZM33550.1"/>
    </source>
</evidence>
<dbReference type="EMBL" id="MAQA01000080">
    <property type="protein sequence ID" value="OCI29385.1"/>
    <property type="molecule type" value="Genomic_DNA"/>
</dbReference>
<feature type="transmembrane region" description="Helical" evidence="2">
    <location>
        <begin position="47"/>
        <end position="72"/>
    </location>
</feature>
<accession>A0A163PVM4</accession>
<keyword evidence="2" id="KW-1133">Transmembrane helix</keyword>
<evidence type="ECO:0000256" key="2">
    <source>
        <dbReference type="SAM" id="Phobius"/>
    </source>
</evidence>
<proteinExistence type="predicted"/>
<feature type="transmembrane region" description="Helical" evidence="2">
    <location>
        <begin position="7"/>
        <end position="27"/>
    </location>
</feature>
<dbReference type="AlphaFoldDB" id="A0A163PVM4"/>
<keyword evidence="2" id="KW-0472">Membrane</keyword>
<comment type="caution">
    <text evidence="3">The sequence shown here is derived from an EMBL/GenBank/DDBJ whole genome shotgun (WGS) entry which is preliminary data.</text>
</comment>
<dbReference type="Proteomes" id="UP000076447">
    <property type="component" value="Unassembled WGS sequence"/>
</dbReference>
<dbReference type="PATRIC" id="fig|43678.3.peg.4041"/>
<reference evidence="4 6" key="2">
    <citation type="submission" date="2016-06" db="EMBL/GenBank/DDBJ databases">
        <title>Genome sequence of Oerskovia enterophila DSM 43852.</title>
        <authorList>
            <person name="Poehlein A."/>
            <person name="Jag V."/>
            <person name="Bengelsdorf F.R."/>
            <person name="Daniel R."/>
            <person name="Duerre P."/>
        </authorList>
    </citation>
    <scope>NUCLEOTIDE SEQUENCE [LARGE SCALE GENOMIC DNA]</scope>
    <source>
        <strain evidence="4 6">DSM 43852</strain>
    </source>
</reference>
<protein>
    <submittedName>
        <fullName evidence="3">Uncharacterized protein</fullName>
    </submittedName>
</protein>
<gene>
    <name evidence="4" type="ORF">OERS_39320</name>
    <name evidence="3" type="ORF">OJAG_38700</name>
</gene>
<dbReference type="EMBL" id="LRIE01000085">
    <property type="protein sequence ID" value="KZM33550.1"/>
    <property type="molecule type" value="Genomic_DNA"/>
</dbReference>
<evidence type="ECO:0000313" key="6">
    <source>
        <dbReference type="Proteomes" id="UP000093412"/>
    </source>
</evidence>
<organism evidence="3 5">
    <name type="scientific">Oerskovia enterophila</name>
    <dbReference type="NCBI Taxonomy" id="43678"/>
    <lineage>
        <taxon>Bacteria</taxon>
        <taxon>Bacillati</taxon>
        <taxon>Actinomycetota</taxon>
        <taxon>Actinomycetes</taxon>
        <taxon>Micrococcales</taxon>
        <taxon>Cellulomonadaceae</taxon>
        <taxon>Oerskovia</taxon>
    </lineage>
</organism>
<sequence>MPPRLSATALLWWGVGLIVAGVVGNLVLPPLVSELVYSSGSAVFQTILQPVSSLVSVAHYLGAGLVAAAFTVRALTRNPGERYTGPAPYSPPKPGNEPPR</sequence>
<evidence type="ECO:0000313" key="5">
    <source>
        <dbReference type="Proteomes" id="UP000076447"/>
    </source>
</evidence>
<dbReference type="Proteomes" id="UP000093412">
    <property type="component" value="Unassembled WGS sequence"/>
</dbReference>
<feature type="compositionally biased region" description="Pro residues" evidence="1">
    <location>
        <begin position="88"/>
        <end position="100"/>
    </location>
</feature>
<feature type="region of interest" description="Disordered" evidence="1">
    <location>
        <begin position="78"/>
        <end position="100"/>
    </location>
</feature>